<protein>
    <submittedName>
        <fullName evidence="5">Putative vesicle-associated membrane protein 713</fullName>
    </submittedName>
</protein>
<keyword evidence="6" id="KW-1185">Reference proteome</keyword>
<keyword evidence="3" id="KW-0472">Membrane</keyword>
<dbReference type="STRING" id="67003.A0A1X0P780"/>
<accession>A0A1X0P780</accession>
<evidence type="ECO:0000256" key="1">
    <source>
        <dbReference type="ARBA" id="ARBA00022927"/>
    </source>
</evidence>
<comment type="caution">
    <text evidence="5">The sequence shown here is derived from an EMBL/GenBank/DDBJ whole genome shotgun (WGS) entry which is preliminary data.</text>
</comment>
<keyword evidence="3" id="KW-0812">Transmembrane</keyword>
<evidence type="ECO:0000313" key="6">
    <source>
        <dbReference type="Proteomes" id="UP000192257"/>
    </source>
</evidence>
<dbReference type="CDD" id="cd15843">
    <property type="entry name" value="R-SNARE"/>
    <property type="match status" value="1"/>
</dbReference>
<reference evidence="5 6" key="1">
    <citation type="submission" date="2017-03" db="EMBL/GenBank/DDBJ databases">
        <title>An alternative strategy for trypanosome survival in the mammalian bloodstream revealed through genome and transcriptome analysis of the ubiquitous bovine parasite Trypanosoma (Megatrypanum) theileri.</title>
        <authorList>
            <person name="Kelly S."/>
            <person name="Ivens A."/>
            <person name="Mott A."/>
            <person name="O'Neill E."/>
            <person name="Emms D."/>
            <person name="Macleod O."/>
            <person name="Voorheis P."/>
            <person name="Matthews J."/>
            <person name="Matthews K."/>
            <person name="Carrington M."/>
        </authorList>
    </citation>
    <scope>NUCLEOTIDE SEQUENCE [LARGE SCALE GENOMIC DNA]</scope>
    <source>
        <strain evidence="5">Edinburgh</strain>
    </source>
</reference>
<dbReference type="PANTHER" id="PTHR21136:SF168">
    <property type="entry name" value="VESICLE-ASSOCIATED MEMBRANE PROTEIN 9"/>
    <property type="match status" value="1"/>
</dbReference>
<dbReference type="PROSITE" id="PS50892">
    <property type="entry name" value="V_SNARE"/>
    <property type="match status" value="1"/>
</dbReference>
<dbReference type="Proteomes" id="UP000192257">
    <property type="component" value="Unassembled WGS sequence"/>
</dbReference>
<dbReference type="RefSeq" id="XP_028886848.1">
    <property type="nucleotide sequence ID" value="XM_029021426.1"/>
</dbReference>
<dbReference type="GO" id="GO:0016020">
    <property type="term" value="C:membrane"/>
    <property type="evidence" value="ECO:0007669"/>
    <property type="project" value="InterPro"/>
</dbReference>
<feature type="transmembrane region" description="Helical" evidence="3">
    <location>
        <begin position="180"/>
        <end position="201"/>
    </location>
</feature>
<evidence type="ECO:0000313" key="5">
    <source>
        <dbReference type="EMBL" id="ORC92782.1"/>
    </source>
</evidence>
<dbReference type="GO" id="GO:0016192">
    <property type="term" value="P:vesicle-mediated transport"/>
    <property type="evidence" value="ECO:0007669"/>
    <property type="project" value="InterPro"/>
</dbReference>
<dbReference type="PRINTS" id="PR00219">
    <property type="entry name" value="SYNAPTOBREVN"/>
</dbReference>
<organism evidence="5 6">
    <name type="scientific">Trypanosoma theileri</name>
    <dbReference type="NCBI Taxonomy" id="67003"/>
    <lineage>
        <taxon>Eukaryota</taxon>
        <taxon>Discoba</taxon>
        <taxon>Euglenozoa</taxon>
        <taxon>Kinetoplastea</taxon>
        <taxon>Metakinetoplastina</taxon>
        <taxon>Trypanosomatida</taxon>
        <taxon>Trypanosomatidae</taxon>
        <taxon>Trypanosoma</taxon>
    </lineage>
</organism>
<dbReference type="InterPro" id="IPR011012">
    <property type="entry name" value="Longin-like_dom_sf"/>
</dbReference>
<proteinExistence type="predicted"/>
<dbReference type="Gene3D" id="3.30.450.50">
    <property type="entry name" value="Longin domain"/>
    <property type="match status" value="1"/>
</dbReference>
<evidence type="ECO:0000259" key="4">
    <source>
        <dbReference type="PROSITE" id="PS50892"/>
    </source>
</evidence>
<keyword evidence="3" id="KW-1133">Transmembrane helix</keyword>
<dbReference type="GO" id="GO:0015031">
    <property type="term" value="P:protein transport"/>
    <property type="evidence" value="ECO:0007669"/>
    <property type="project" value="UniProtKB-KW"/>
</dbReference>
<feature type="domain" description="V-SNARE coiled-coil homology" evidence="4">
    <location>
        <begin position="118"/>
        <end position="178"/>
    </location>
</feature>
<dbReference type="GeneID" id="39981206"/>
<dbReference type="EMBL" id="NBCO01000002">
    <property type="protein sequence ID" value="ORC92782.1"/>
    <property type="molecule type" value="Genomic_DNA"/>
</dbReference>
<dbReference type="Gene3D" id="1.20.5.110">
    <property type="match status" value="1"/>
</dbReference>
<name>A0A1X0P780_9TRYP</name>
<dbReference type="SUPFAM" id="SSF58038">
    <property type="entry name" value="SNARE fusion complex"/>
    <property type="match status" value="1"/>
</dbReference>
<dbReference type="OrthoDB" id="248747at2759"/>
<dbReference type="AlphaFoldDB" id="A0A1X0P780"/>
<dbReference type="VEuPathDB" id="TriTrypDB:TM35_000021080"/>
<dbReference type="Pfam" id="PF00957">
    <property type="entry name" value="Synaptobrevin"/>
    <property type="match status" value="1"/>
</dbReference>
<evidence type="ECO:0000256" key="2">
    <source>
        <dbReference type="PROSITE-ProRule" id="PRU00290"/>
    </source>
</evidence>
<gene>
    <name evidence="5" type="ORF">TM35_000021080</name>
</gene>
<evidence type="ECO:0000256" key="3">
    <source>
        <dbReference type="SAM" id="Phobius"/>
    </source>
</evidence>
<dbReference type="SUPFAM" id="SSF64356">
    <property type="entry name" value="SNARE-like"/>
    <property type="match status" value="1"/>
</dbReference>
<keyword evidence="1" id="KW-0653">Protein transport</keyword>
<dbReference type="InterPro" id="IPR051097">
    <property type="entry name" value="Synaptobrevin-like_transport"/>
</dbReference>
<keyword evidence="1" id="KW-0813">Transport</keyword>
<dbReference type="InterPro" id="IPR001388">
    <property type="entry name" value="Synaptobrevin-like"/>
</dbReference>
<sequence length="216" mass="24173">MGTILYALVASAEGIPLAEYHASSSTHGENAKKVLASIKGAILERKCLGYNGYSYDILPHRDGTVYMSVTEDSCNRAISFRFLDAARRRCHAHRGNPVALASELKKEVDFFNDTQRTKICEIRSEIAQVKEEMVRNVDKLMYRSDRLDTLLIKSSALEDESSLFRQNARELKRQLLCRRILLCTVVAVIVIGLIFVLVLSICSKDGVNFHRCSGGS</sequence>
<keyword evidence="2" id="KW-0175">Coiled coil</keyword>
<dbReference type="PANTHER" id="PTHR21136">
    <property type="entry name" value="SNARE PROTEINS"/>
    <property type="match status" value="1"/>
</dbReference>
<dbReference type="InterPro" id="IPR042855">
    <property type="entry name" value="V_SNARE_CC"/>
</dbReference>